<dbReference type="PANTHER" id="PTHR30086">
    <property type="entry name" value="ARGININE EXPORTER PROTEIN ARGO"/>
    <property type="match status" value="1"/>
</dbReference>
<evidence type="ECO:0000256" key="2">
    <source>
        <dbReference type="ARBA" id="ARBA00022475"/>
    </source>
</evidence>
<keyword evidence="4 6" id="KW-1133">Transmembrane helix</keyword>
<feature type="transmembrane region" description="Helical" evidence="6">
    <location>
        <begin position="35"/>
        <end position="59"/>
    </location>
</feature>
<feature type="transmembrane region" description="Helical" evidence="6">
    <location>
        <begin position="190"/>
        <end position="211"/>
    </location>
</feature>
<evidence type="ECO:0000256" key="1">
    <source>
        <dbReference type="ARBA" id="ARBA00004651"/>
    </source>
</evidence>
<keyword evidence="3 6" id="KW-0812">Transmembrane</keyword>
<protein>
    <submittedName>
        <fullName evidence="7">LysE family translocator</fullName>
    </submittedName>
</protein>
<reference evidence="8" key="1">
    <citation type="journal article" date="2019" name="Int. J. Syst. Evol. Microbiol.">
        <title>The Global Catalogue of Microorganisms (GCM) 10K type strain sequencing project: providing services to taxonomists for standard genome sequencing and annotation.</title>
        <authorList>
            <consortium name="The Broad Institute Genomics Platform"/>
            <consortium name="The Broad Institute Genome Sequencing Center for Infectious Disease"/>
            <person name="Wu L."/>
            <person name="Ma J."/>
        </authorList>
    </citation>
    <scope>NUCLEOTIDE SEQUENCE [LARGE SCALE GENOMIC DNA]</scope>
    <source>
        <strain evidence="8">CCUG 61707</strain>
    </source>
</reference>
<gene>
    <name evidence="7" type="ORF">ACFQ02_06145</name>
</gene>
<dbReference type="Proteomes" id="UP001596996">
    <property type="component" value="Unassembled WGS sequence"/>
</dbReference>
<dbReference type="RefSeq" id="WP_380820644.1">
    <property type="nucleotide sequence ID" value="NZ_JBHTJN010000011.1"/>
</dbReference>
<evidence type="ECO:0000256" key="6">
    <source>
        <dbReference type="SAM" id="Phobius"/>
    </source>
</evidence>
<keyword evidence="8" id="KW-1185">Reference proteome</keyword>
<dbReference type="EMBL" id="JBHTJN010000011">
    <property type="protein sequence ID" value="MFD0966424.1"/>
    <property type="molecule type" value="Genomic_DNA"/>
</dbReference>
<feature type="transmembrane region" description="Helical" evidence="6">
    <location>
        <begin position="148"/>
        <end position="169"/>
    </location>
</feature>
<keyword evidence="5 6" id="KW-0472">Membrane</keyword>
<organism evidence="7 8">
    <name type="scientific">Seminibacterium arietis</name>
    <dbReference type="NCBI Taxonomy" id="1173502"/>
    <lineage>
        <taxon>Bacteria</taxon>
        <taxon>Pseudomonadati</taxon>
        <taxon>Pseudomonadota</taxon>
        <taxon>Gammaproteobacteria</taxon>
        <taxon>Pasteurellales</taxon>
        <taxon>Pasteurellaceae</taxon>
        <taxon>Seminibacterium</taxon>
    </lineage>
</organism>
<feature type="transmembrane region" description="Helical" evidence="6">
    <location>
        <begin position="117"/>
        <end position="142"/>
    </location>
</feature>
<name>A0ABW3IAG4_9PAST</name>
<dbReference type="InterPro" id="IPR001123">
    <property type="entry name" value="LeuE-type"/>
</dbReference>
<evidence type="ECO:0000313" key="8">
    <source>
        <dbReference type="Proteomes" id="UP001596996"/>
    </source>
</evidence>
<evidence type="ECO:0000256" key="3">
    <source>
        <dbReference type="ARBA" id="ARBA00022692"/>
    </source>
</evidence>
<sequence length="212" mass="23429">MVTILFINFLGLLSPGPDFMYVSRKSLNEGKYHGMAAAFGIGLGIFFWSGASILTLSLLNSTNNLVQYIIMCLGGAYLSYSGLTIIKHTAKNTAIEHGISDFNQSNDNILRQVFKGLLINLSNAKVIVFFASVLSGFIADIFSWTDMLLISLLLGLETFVYFSIIAFFFSRNSVRNFYVKNKTCVDYISGLIFLYFGCGLIYTGISTLVTLS</sequence>
<dbReference type="PANTHER" id="PTHR30086:SF19">
    <property type="entry name" value="THREONINE EFFLUX PROTEIN"/>
    <property type="match status" value="1"/>
</dbReference>
<evidence type="ECO:0000256" key="5">
    <source>
        <dbReference type="ARBA" id="ARBA00023136"/>
    </source>
</evidence>
<dbReference type="Pfam" id="PF01810">
    <property type="entry name" value="LysE"/>
    <property type="match status" value="1"/>
</dbReference>
<keyword evidence="2" id="KW-1003">Cell membrane</keyword>
<proteinExistence type="predicted"/>
<comment type="subcellular location">
    <subcellularLocation>
        <location evidence="1">Cell membrane</location>
        <topology evidence="1">Multi-pass membrane protein</topology>
    </subcellularLocation>
</comment>
<comment type="caution">
    <text evidence="7">The sequence shown here is derived from an EMBL/GenBank/DDBJ whole genome shotgun (WGS) entry which is preliminary data.</text>
</comment>
<accession>A0ABW3IAG4</accession>
<evidence type="ECO:0000256" key="4">
    <source>
        <dbReference type="ARBA" id="ARBA00022989"/>
    </source>
</evidence>
<feature type="transmembrane region" description="Helical" evidence="6">
    <location>
        <begin position="65"/>
        <end position="86"/>
    </location>
</feature>
<evidence type="ECO:0000313" key="7">
    <source>
        <dbReference type="EMBL" id="MFD0966424.1"/>
    </source>
</evidence>